<organism evidence="1 2">
    <name type="scientific">Faecalibacterium prausnitzii</name>
    <dbReference type="NCBI Taxonomy" id="853"/>
    <lineage>
        <taxon>Bacteria</taxon>
        <taxon>Bacillati</taxon>
        <taxon>Bacillota</taxon>
        <taxon>Clostridia</taxon>
        <taxon>Eubacteriales</taxon>
        <taxon>Oscillospiraceae</taxon>
        <taxon>Faecalibacterium</taxon>
    </lineage>
</organism>
<evidence type="ECO:0000313" key="2">
    <source>
        <dbReference type="Proteomes" id="UP000406184"/>
    </source>
</evidence>
<protein>
    <recommendedName>
        <fullName evidence="3">YgiT-type zinc finger protein</fullName>
    </recommendedName>
</protein>
<reference evidence="1 2" key="1">
    <citation type="submission" date="2019-07" db="EMBL/GenBank/DDBJ databases">
        <authorList>
            <person name="Hibberd C M."/>
            <person name="Gehrig L. J."/>
            <person name="Chang H.-W."/>
            <person name="Venkatesh S."/>
        </authorList>
    </citation>
    <scope>NUCLEOTIDE SEQUENCE [LARGE SCALE GENOMIC DNA]</scope>
    <source>
        <strain evidence="1">Faecalibacterium_prausnitzii_JG_BgPS064</strain>
    </source>
</reference>
<dbReference type="Proteomes" id="UP000406184">
    <property type="component" value="Unassembled WGS sequence"/>
</dbReference>
<accession>A0A564SRT7</accession>
<proteinExistence type="predicted"/>
<dbReference type="EMBL" id="CABHMY010000086">
    <property type="protein sequence ID" value="VUW97751.1"/>
    <property type="molecule type" value="Genomic_DNA"/>
</dbReference>
<keyword evidence="2" id="KW-1185">Reference proteome</keyword>
<sequence>MENQRDFCTECRRETNYTLKKIKINRTIREKEYAFEITAAFCNECGGEMGIPGLMDYNMKEIDEQYRHSNILQRLECYYG</sequence>
<dbReference type="AlphaFoldDB" id="A0A564SRT7"/>
<gene>
    <name evidence="1" type="ORF">FPPS064S07_02398</name>
</gene>
<dbReference type="RefSeq" id="WP_187357336.1">
    <property type="nucleotide sequence ID" value="NZ_CABHMY010000086.1"/>
</dbReference>
<evidence type="ECO:0008006" key="3">
    <source>
        <dbReference type="Google" id="ProtNLM"/>
    </source>
</evidence>
<evidence type="ECO:0000313" key="1">
    <source>
        <dbReference type="EMBL" id="VUW97751.1"/>
    </source>
</evidence>
<name>A0A564SRT7_9FIRM</name>